<evidence type="ECO:0000256" key="16">
    <source>
        <dbReference type="ARBA" id="ARBA00023180"/>
    </source>
</evidence>
<evidence type="ECO:0000256" key="17">
    <source>
        <dbReference type="ARBA" id="ARBA00047899"/>
    </source>
</evidence>
<dbReference type="InterPro" id="IPR017441">
    <property type="entry name" value="Protein_kinase_ATP_BS"/>
</dbReference>
<dbReference type="InterPro" id="IPR032675">
    <property type="entry name" value="LRR_dom_sf"/>
</dbReference>
<dbReference type="GO" id="GO:0016020">
    <property type="term" value="C:membrane"/>
    <property type="evidence" value="ECO:0007669"/>
    <property type="project" value="UniProtKB-SubCell"/>
</dbReference>
<evidence type="ECO:0000256" key="7">
    <source>
        <dbReference type="ARBA" id="ARBA00022692"/>
    </source>
</evidence>
<dbReference type="Gene3D" id="3.80.10.10">
    <property type="entry name" value="Ribonuclease Inhibitor"/>
    <property type="match status" value="1"/>
</dbReference>
<evidence type="ECO:0000256" key="12">
    <source>
        <dbReference type="ARBA" id="ARBA00022840"/>
    </source>
</evidence>
<dbReference type="GO" id="GO:0004674">
    <property type="term" value="F:protein serine/threonine kinase activity"/>
    <property type="evidence" value="ECO:0007669"/>
    <property type="project" value="UniProtKB-KW"/>
</dbReference>
<dbReference type="SUPFAM" id="SSF56112">
    <property type="entry name" value="Protein kinase-like (PK-like)"/>
    <property type="match status" value="1"/>
</dbReference>
<dbReference type="PROSITE" id="PS00107">
    <property type="entry name" value="PROTEIN_KINASE_ATP"/>
    <property type="match status" value="1"/>
</dbReference>
<keyword evidence="7 21" id="KW-0812">Transmembrane</keyword>
<dbReference type="InterPro" id="IPR011009">
    <property type="entry name" value="Kinase-like_dom_sf"/>
</dbReference>
<dbReference type="FunFam" id="1.10.510.10:FF:000146">
    <property type="entry name" value="LRR receptor-like serine/threonine-protein kinase IOS1"/>
    <property type="match status" value="1"/>
</dbReference>
<reference evidence="23 24" key="1">
    <citation type="submission" date="2021-09" db="EMBL/GenBank/DDBJ databases">
        <title>Genomic insights and catalytic innovation underlie evolution of tropane alkaloids biosynthesis.</title>
        <authorList>
            <person name="Wang Y.-J."/>
            <person name="Tian T."/>
            <person name="Huang J.-P."/>
            <person name="Huang S.-X."/>
        </authorList>
    </citation>
    <scope>NUCLEOTIDE SEQUENCE [LARGE SCALE GENOMIC DNA]</scope>
    <source>
        <strain evidence="23">KIB-2018</strain>
        <tissue evidence="23">Leaf</tissue>
    </source>
</reference>
<dbReference type="SUPFAM" id="SSF52058">
    <property type="entry name" value="L domain-like"/>
    <property type="match status" value="1"/>
</dbReference>
<keyword evidence="14 21" id="KW-0472">Membrane</keyword>
<comment type="catalytic activity">
    <reaction evidence="18">
        <text>L-seryl-[protein] + ATP = O-phospho-L-seryl-[protein] + ADP + H(+)</text>
        <dbReference type="Rhea" id="RHEA:17989"/>
        <dbReference type="Rhea" id="RHEA-COMP:9863"/>
        <dbReference type="Rhea" id="RHEA-COMP:11604"/>
        <dbReference type="ChEBI" id="CHEBI:15378"/>
        <dbReference type="ChEBI" id="CHEBI:29999"/>
        <dbReference type="ChEBI" id="CHEBI:30616"/>
        <dbReference type="ChEBI" id="CHEBI:83421"/>
        <dbReference type="ChEBI" id="CHEBI:456216"/>
        <dbReference type="EC" id="2.7.11.1"/>
    </reaction>
</comment>
<feature type="region of interest" description="Disordered" evidence="20">
    <location>
        <begin position="570"/>
        <end position="589"/>
    </location>
</feature>
<dbReference type="PROSITE" id="PS00108">
    <property type="entry name" value="PROTEIN_KINASE_ST"/>
    <property type="match status" value="1"/>
</dbReference>
<keyword evidence="15" id="KW-0675">Receptor</keyword>
<comment type="catalytic activity">
    <reaction evidence="17">
        <text>L-threonyl-[protein] + ATP = O-phospho-L-threonyl-[protein] + ADP + H(+)</text>
        <dbReference type="Rhea" id="RHEA:46608"/>
        <dbReference type="Rhea" id="RHEA-COMP:11060"/>
        <dbReference type="Rhea" id="RHEA-COMP:11605"/>
        <dbReference type="ChEBI" id="CHEBI:15378"/>
        <dbReference type="ChEBI" id="CHEBI:30013"/>
        <dbReference type="ChEBI" id="CHEBI:30616"/>
        <dbReference type="ChEBI" id="CHEBI:61977"/>
        <dbReference type="ChEBI" id="CHEBI:456216"/>
        <dbReference type="EC" id="2.7.11.1"/>
    </reaction>
</comment>
<feature type="binding site" evidence="19">
    <location>
        <position position="648"/>
    </location>
    <ligand>
        <name>ATP</name>
        <dbReference type="ChEBI" id="CHEBI:30616"/>
    </ligand>
</feature>
<evidence type="ECO:0000256" key="11">
    <source>
        <dbReference type="ARBA" id="ARBA00022777"/>
    </source>
</evidence>
<evidence type="ECO:0000256" key="19">
    <source>
        <dbReference type="PROSITE-ProRule" id="PRU10141"/>
    </source>
</evidence>
<keyword evidence="9" id="KW-0677">Repeat</keyword>
<dbReference type="FunFam" id="3.80.10.10:FF:000041">
    <property type="entry name" value="LRR receptor-like serine/threonine-protein kinase ERECTA"/>
    <property type="match status" value="1"/>
</dbReference>
<evidence type="ECO:0000256" key="14">
    <source>
        <dbReference type="ARBA" id="ARBA00023136"/>
    </source>
</evidence>
<evidence type="ECO:0000256" key="1">
    <source>
        <dbReference type="ARBA" id="ARBA00004167"/>
    </source>
</evidence>
<evidence type="ECO:0000256" key="5">
    <source>
        <dbReference type="ARBA" id="ARBA00022614"/>
    </source>
</evidence>
<organism evidence="23 24">
    <name type="scientific">Erythroxylum novogranatense</name>
    <dbReference type="NCBI Taxonomy" id="1862640"/>
    <lineage>
        <taxon>Eukaryota</taxon>
        <taxon>Viridiplantae</taxon>
        <taxon>Streptophyta</taxon>
        <taxon>Embryophyta</taxon>
        <taxon>Tracheophyta</taxon>
        <taxon>Spermatophyta</taxon>
        <taxon>Magnoliopsida</taxon>
        <taxon>eudicotyledons</taxon>
        <taxon>Gunneridae</taxon>
        <taxon>Pentapetalae</taxon>
        <taxon>rosids</taxon>
        <taxon>fabids</taxon>
        <taxon>Malpighiales</taxon>
        <taxon>Erythroxylaceae</taxon>
        <taxon>Erythroxylum</taxon>
    </lineage>
</organism>
<proteinExistence type="predicted"/>
<evidence type="ECO:0000256" key="18">
    <source>
        <dbReference type="ARBA" id="ARBA00048679"/>
    </source>
</evidence>
<evidence type="ECO:0000313" key="24">
    <source>
        <dbReference type="Proteomes" id="UP001159364"/>
    </source>
</evidence>
<keyword evidence="16" id="KW-0325">Glycoprotein</keyword>
<dbReference type="FunFam" id="3.30.200.20:FF:000415">
    <property type="entry name" value="receptor-like serine/threonine-protein kinase NCRK"/>
    <property type="match status" value="1"/>
</dbReference>
<keyword evidence="4" id="KW-0597">Phosphoprotein</keyword>
<dbReference type="Gene3D" id="1.10.510.10">
    <property type="entry name" value="Transferase(Phosphotransferase) domain 1"/>
    <property type="match status" value="1"/>
</dbReference>
<keyword evidence="10 19" id="KW-0547">Nucleotide-binding</keyword>
<keyword evidence="6" id="KW-0808">Transferase</keyword>
<comment type="subcellular location">
    <subcellularLocation>
        <location evidence="1">Membrane</location>
        <topology evidence="1">Single-pass membrane protein</topology>
    </subcellularLocation>
</comment>
<gene>
    <name evidence="23" type="ORF">K2173_002628</name>
</gene>
<dbReference type="InterPro" id="IPR001611">
    <property type="entry name" value="Leu-rich_rpt"/>
</dbReference>
<protein>
    <recommendedName>
        <fullName evidence="2">non-specific serine/threonine protein kinase</fullName>
        <ecNumber evidence="2">2.7.11.1</ecNumber>
    </recommendedName>
</protein>
<dbReference type="InterPro" id="IPR000719">
    <property type="entry name" value="Prot_kinase_dom"/>
</dbReference>
<keyword evidence="8" id="KW-0732">Signal</keyword>
<dbReference type="SMART" id="SM00220">
    <property type="entry name" value="S_TKc"/>
    <property type="match status" value="1"/>
</dbReference>
<feature type="transmembrane region" description="Helical" evidence="21">
    <location>
        <begin position="542"/>
        <end position="564"/>
    </location>
</feature>
<dbReference type="AlphaFoldDB" id="A0AAV8SY48"/>
<keyword evidence="24" id="KW-1185">Reference proteome</keyword>
<evidence type="ECO:0000256" key="21">
    <source>
        <dbReference type="SAM" id="Phobius"/>
    </source>
</evidence>
<dbReference type="EMBL" id="JAIWQS010000007">
    <property type="protein sequence ID" value="KAJ8758849.1"/>
    <property type="molecule type" value="Genomic_DNA"/>
</dbReference>
<evidence type="ECO:0000256" key="10">
    <source>
        <dbReference type="ARBA" id="ARBA00022741"/>
    </source>
</evidence>
<evidence type="ECO:0000256" key="15">
    <source>
        <dbReference type="ARBA" id="ARBA00023170"/>
    </source>
</evidence>
<keyword evidence="5" id="KW-0433">Leucine-rich repeat</keyword>
<keyword evidence="3" id="KW-0723">Serine/threonine-protein kinase</keyword>
<comment type="caution">
    <text evidence="23">The sequence shown here is derived from an EMBL/GenBank/DDBJ whole genome shotgun (WGS) entry which is preliminary data.</text>
</comment>
<sequence length="945" mass="105666">MNKKVALSSGSSMAFYFVLYLFSVSTIVCNCQVTEFISIDCGGSGNYTDLKTGLAWISDNGIMNNGKPTIVQNPTGNWMQYQTRRDFPVENKKYCYTVNTKERRRYLVRATFLYGELGDEDAYPKFDLYVDATKWSTVTILDASRVYVKEIIIRAPSSSVDVCICCATTGSPFISTLELRPLNLSMYATDFEDNFFLEVAARVNFGAPSKDVVRYPDDPYDRIWESDLDKRQNYLVGVAPGTIRINTSKNIDVRTREYPPVKVMQTAVVGTEAVLSYRLNLEDFPANARAYAYFAEIEDLEANETRKFKLSLPNVPDYSNAVVNIAENANGSYTLYEPSYMNVTLDFVLSFSFVKTRDSTRGPLLNAIEISKYLKIASKSDAQDVSVLNALRNMSAETDWTKEGGDPCVPARWDWVTCASTAPPRITKIALSGKNLKGQIPPEINNMEQLTELWLDGNFLTGQLPDMSNLVNLKIMHLENNKLNGSLPEYLTSLPNLQELDLQNNSFSGKMPPGLLNGKVHINYEANPGLHKGSRKREHFELVLGISIAVLAVLLVLVLGSLLLHHRRRNMSPQKTEEQGHSLRASTKPSTAYSVSRGWHLTDEGISYYISLSELEEATKFFSKKIGKGSFGTVYYGQMKDGKEVAVKIMADSSSHLTQQFVTEVSLLSRIHHRNLVPLIGYCEEEHQRILVYEYMHNGTLRDHIHGSVNQKKLDWLARLRVAEDAAKGLEYLHTGCNPSIIHRDVKTSNILLDINMRAKVSDFGLSRQAEDDLTHISSVARGTVGYLDPEYYANQQLTEKSDVYSFGVVLLELTSGKKPVSSEDFGSELNIVHWARSLIRKGDVTSVVDPYLIGNAKIESIWRVAEVAIQCVEQRSVSRPRMQEVILAIQEAAKIEKGTDDDTQKLASGTSGYKAQSSRKTLLTSFLEIGSPDVSNGCLLPSAR</sequence>
<keyword evidence="13 21" id="KW-1133">Transmembrane helix</keyword>
<dbReference type="Pfam" id="PF00560">
    <property type="entry name" value="LRR_1"/>
    <property type="match status" value="2"/>
</dbReference>
<evidence type="ECO:0000256" key="9">
    <source>
        <dbReference type="ARBA" id="ARBA00022737"/>
    </source>
</evidence>
<evidence type="ECO:0000256" key="4">
    <source>
        <dbReference type="ARBA" id="ARBA00022553"/>
    </source>
</evidence>
<feature type="domain" description="Protein kinase" evidence="22">
    <location>
        <begin position="620"/>
        <end position="894"/>
    </location>
</feature>
<evidence type="ECO:0000313" key="23">
    <source>
        <dbReference type="EMBL" id="KAJ8758849.1"/>
    </source>
</evidence>
<evidence type="ECO:0000256" key="8">
    <source>
        <dbReference type="ARBA" id="ARBA00022729"/>
    </source>
</evidence>
<evidence type="ECO:0000256" key="3">
    <source>
        <dbReference type="ARBA" id="ARBA00022527"/>
    </source>
</evidence>
<keyword evidence="11" id="KW-0418">Kinase</keyword>
<dbReference type="InterPro" id="IPR001245">
    <property type="entry name" value="Ser-Thr/Tyr_kinase_cat_dom"/>
</dbReference>
<evidence type="ECO:0000256" key="6">
    <source>
        <dbReference type="ARBA" id="ARBA00022679"/>
    </source>
</evidence>
<dbReference type="PANTHER" id="PTHR45631:SF19">
    <property type="entry name" value="PROTEIN KINASE DOMAIN-CONTAINING PROTEIN"/>
    <property type="match status" value="1"/>
</dbReference>
<dbReference type="Gene3D" id="3.30.200.20">
    <property type="entry name" value="Phosphorylase Kinase, domain 1"/>
    <property type="match status" value="1"/>
</dbReference>
<dbReference type="Pfam" id="PF07714">
    <property type="entry name" value="PK_Tyr_Ser-Thr"/>
    <property type="match status" value="1"/>
</dbReference>
<dbReference type="PROSITE" id="PS50011">
    <property type="entry name" value="PROTEIN_KINASE_DOM"/>
    <property type="match status" value="1"/>
</dbReference>
<name>A0AAV8SY48_9ROSI</name>
<accession>A0AAV8SY48</accession>
<evidence type="ECO:0000256" key="20">
    <source>
        <dbReference type="SAM" id="MobiDB-lite"/>
    </source>
</evidence>
<dbReference type="EC" id="2.7.11.1" evidence="2"/>
<dbReference type="PANTHER" id="PTHR45631">
    <property type="entry name" value="OS07G0107800 PROTEIN-RELATED"/>
    <property type="match status" value="1"/>
</dbReference>
<feature type="transmembrane region" description="Helical" evidence="21">
    <location>
        <begin position="12"/>
        <end position="28"/>
    </location>
</feature>
<dbReference type="GO" id="GO:0005524">
    <property type="term" value="F:ATP binding"/>
    <property type="evidence" value="ECO:0007669"/>
    <property type="project" value="UniProtKB-UniRule"/>
</dbReference>
<evidence type="ECO:0000256" key="13">
    <source>
        <dbReference type="ARBA" id="ARBA00022989"/>
    </source>
</evidence>
<dbReference type="Proteomes" id="UP001159364">
    <property type="component" value="Linkage Group LG07"/>
</dbReference>
<dbReference type="InterPro" id="IPR008271">
    <property type="entry name" value="Ser/Thr_kinase_AS"/>
</dbReference>
<dbReference type="InterPro" id="IPR024788">
    <property type="entry name" value="Malectin-like_Carb-bd_dom"/>
</dbReference>
<evidence type="ECO:0000259" key="22">
    <source>
        <dbReference type="PROSITE" id="PS50011"/>
    </source>
</evidence>
<evidence type="ECO:0000256" key="2">
    <source>
        <dbReference type="ARBA" id="ARBA00012513"/>
    </source>
</evidence>
<dbReference type="Pfam" id="PF12819">
    <property type="entry name" value="Malectin_like"/>
    <property type="match status" value="1"/>
</dbReference>
<keyword evidence="12 19" id="KW-0067">ATP-binding</keyword>